<evidence type="ECO:0000256" key="4">
    <source>
        <dbReference type="ARBA" id="ARBA00023002"/>
    </source>
</evidence>
<dbReference type="SUPFAM" id="SSF51905">
    <property type="entry name" value="FAD/NAD(P)-binding domain"/>
    <property type="match status" value="1"/>
</dbReference>
<keyword evidence="5 6" id="KW-0503">Monooxygenase</keyword>
<dbReference type="GO" id="GO:0050661">
    <property type="term" value="F:NADP binding"/>
    <property type="evidence" value="ECO:0007669"/>
    <property type="project" value="InterPro"/>
</dbReference>
<protein>
    <recommendedName>
        <fullName evidence="5">Flavin-containing monooxygenase</fullName>
        <ecNumber evidence="5">1.-.-.-</ecNumber>
    </recommendedName>
</protein>
<dbReference type="Proteomes" id="UP000011518">
    <property type="component" value="Unassembled WGS sequence"/>
</dbReference>
<dbReference type="InterPro" id="IPR020946">
    <property type="entry name" value="Flavin_mOase-like"/>
</dbReference>
<dbReference type="InterPro" id="IPR050346">
    <property type="entry name" value="FMO-like"/>
</dbReference>
<sequence>MFRGPYLHNWAYKHPDKFVGKRVVVIGIGNSGADVAVEISRVAEQLEKPTLAFIGFLQPVEATIPTSELQSRWTVRVFKGLCKARVAHRVQYISYMDEIATELGVKPNLLSLFLWDTKLAMEVFFGPCTPYQYCLQGPGKWAGAQQAILTQRDRILKPLRTFPQYSMGYICHCTGSSPLVALGFIEEVLA</sequence>
<organism evidence="6 7">
    <name type="scientific">Tupaia chinensis</name>
    <name type="common">Chinese tree shrew</name>
    <name type="synonym">Tupaia belangeri chinensis</name>
    <dbReference type="NCBI Taxonomy" id="246437"/>
    <lineage>
        <taxon>Eukaryota</taxon>
        <taxon>Metazoa</taxon>
        <taxon>Chordata</taxon>
        <taxon>Craniata</taxon>
        <taxon>Vertebrata</taxon>
        <taxon>Euteleostomi</taxon>
        <taxon>Mammalia</taxon>
        <taxon>Eutheria</taxon>
        <taxon>Euarchontoglires</taxon>
        <taxon>Scandentia</taxon>
        <taxon>Tupaiidae</taxon>
        <taxon>Tupaia</taxon>
    </lineage>
</organism>
<dbReference type="AlphaFoldDB" id="L9L7C8"/>
<name>L9L7C8_TUPCH</name>
<evidence type="ECO:0000256" key="3">
    <source>
        <dbReference type="ARBA" id="ARBA00022827"/>
    </source>
</evidence>
<keyword evidence="7" id="KW-1185">Reference proteome</keyword>
<evidence type="ECO:0000256" key="2">
    <source>
        <dbReference type="ARBA" id="ARBA00022630"/>
    </source>
</evidence>
<evidence type="ECO:0000256" key="5">
    <source>
        <dbReference type="RuleBase" id="RU361177"/>
    </source>
</evidence>
<dbReference type="InterPro" id="IPR036188">
    <property type="entry name" value="FAD/NAD-bd_sf"/>
</dbReference>
<dbReference type="GO" id="GO:0004499">
    <property type="term" value="F:N,N-dimethylaniline monooxygenase activity"/>
    <property type="evidence" value="ECO:0007669"/>
    <property type="project" value="InterPro"/>
</dbReference>
<keyword evidence="4 5" id="KW-0560">Oxidoreductase</keyword>
<keyword evidence="3 5" id="KW-0274">FAD</keyword>
<dbReference type="InParanoid" id="L9L7C8"/>
<gene>
    <name evidence="6" type="ORF">TREES_T100015741</name>
</gene>
<dbReference type="GO" id="GO:0050660">
    <property type="term" value="F:flavin adenine dinucleotide binding"/>
    <property type="evidence" value="ECO:0007669"/>
    <property type="project" value="InterPro"/>
</dbReference>
<proteinExistence type="inferred from homology"/>
<accession>L9L7C8</accession>
<evidence type="ECO:0000256" key="1">
    <source>
        <dbReference type="ARBA" id="ARBA00009183"/>
    </source>
</evidence>
<reference evidence="7" key="2">
    <citation type="journal article" date="2013" name="Nat. Commun.">
        <title>Genome of the Chinese tree shrew.</title>
        <authorList>
            <person name="Fan Y."/>
            <person name="Huang Z.Y."/>
            <person name="Cao C.C."/>
            <person name="Chen C.S."/>
            <person name="Chen Y.X."/>
            <person name="Fan D.D."/>
            <person name="He J."/>
            <person name="Hou H.L."/>
            <person name="Hu L."/>
            <person name="Hu X.T."/>
            <person name="Jiang X.T."/>
            <person name="Lai R."/>
            <person name="Lang Y.S."/>
            <person name="Liang B."/>
            <person name="Liao S.G."/>
            <person name="Mu D."/>
            <person name="Ma Y.Y."/>
            <person name="Niu Y.Y."/>
            <person name="Sun X.Q."/>
            <person name="Xia J.Q."/>
            <person name="Xiao J."/>
            <person name="Xiong Z.Q."/>
            <person name="Xu L."/>
            <person name="Yang L."/>
            <person name="Zhang Y."/>
            <person name="Zhao W."/>
            <person name="Zhao X.D."/>
            <person name="Zheng Y.T."/>
            <person name="Zhou J.M."/>
            <person name="Zhu Y.B."/>
            <person name="Zhang G.J."/>
            <person name="Wang J."/>
            <person name="Yao Y.G."/>
        </authorList>
    </citation>
    <scope>NUCLEOTIDE SEQUENCE [LARGE SCALE GENOMIC DNA]</scope>
</reference>
<comment type="similarity">
    <text evidence="1 5">Belongs to the FMO family.</text>
</comment>
<dbReference type="EMBL" id="KB320477">
    <property type="protein sequence ID" value="ELW71000.1"/>
    <property type="molecule type" value="Genomic_DNA"/>
</dbReference>
<dbReference type="STRING" id="246437.L9L7C8"/>
<reference evidence="7" key="1">
    <citation type="submission" date="2012-07" db="EMBL/GenBank/DDBJ databases">
        <title>Genome of the Chinese tree shrew, a rising model animal genetically related to primates.</title>
        <authorList>
            <person name="Zhang G."/>
            <person name="Fan Y."/>
            <person name="Yao Y."/>
            <person name="Huang Z."/>
        </authorList>
    </citation>
    <scope>NUCLEOTIDE SEQUENCE [LARGE SCALE GENOMIC DNA]</scope>
</reference>
<dbReference type="Gene3D" id="3.50.50.60">
    <property type="entry name" value="FAD/NAD(P)-binding domain"/>
    <property type="match status" value="2"/>
</dbReference>
<evidence type="ECO:0000313" key="7">
    <source>
        <dbReference type="Proteomes" id="UP000011518"/>
    </source>
</evidence>
<evidence type="ECO:0000313" key="6">
    <source>
        <dbReference type="EMBL" id="ELW71000.1"/>
    </source>
</evidence>
<keyword evidence="2 5" id="KW-0285">Flavoprotein</keyword>
<dbReference type="PANTHER" id="PTHR23023">
    <property type="entry name" value="DIMETHYLANILINE MONOOXYGENASE"/>
    <property type="match status" value="1"/>
</dbReference>
<comment type="cofactor">
    <cofactor evidence="5">
        <name>FAD</name>
        <dbReference type="ChEBI" id="CHEBI:57692"/>
    </cofactor>
</comment>
<dbReference type="EC" id="1.-.-.-" evidence="5"/>
<dbReference type="Pfam" id="PF00743">
    <property type="entry name" value="FMO-like"/>
    <property type="match status" value="2"/>
</dbReference>